<keyword evidence="3 5" id="KW-0904">Protein phosphatase</keyword>
<evidence type="ECO:0000256" key="2">
    <source>
        <dbReference type="ARBA" id="ARBA00022801"/>
    </source>
</evidence>
<evidence type="ECO:0000256" key="4">
    <source>
        <dbReference type="ARBA" id="ARBA00051722"/>
    </source>
</evidence>
<evidence type="ECO:0000256" key="1">
    <source>
        <dbReference type="ARBA" id="ARBA00005750"/>
    </source>
</evidence>
<dbReference type="RefSeq" id="WP_202776697.1">
    <property type="nucleotide sequence ID" value="NZ_CP065425.1"/>
</dbReference>
<protein>
    <recommendedName>
        <fullName evidence="5">Tyrosine-protein phosphatase</fullName>
        <ecNumber evidence="5">3.1.3.48</ecNumber>
    </recommendedName>
</protein>
<dbReference type="PANTHER" id="PTHR39181">
    <property type="entry name" value="TYROSINE-PROTEIN PHOSPHATASE YWQE"/>
    <property type="match status" value="1"/>
</dbReference>
<dbReference type="PANTHER" id="PTHR39181:SF1">
    <property type="entry name" value="TYROSINE-PROTEIN PHOSPHATASE YWQE"/>
    <property type="match status" value="1"/>
</dbReference>
<comment type="similarity">
    <text evidence="1 5">Belongs to the metallo-dependent hydrolases superfamily. CpsB/CapC family.</text>
</comment>
<evidence type="ECO:0000313" key="7">
    <source>
        <dbReference type="Proteomes" id="UP000595691"/>
    </source>
</evidence>
<keyword evidence="7" id="KW-1185">Reference proteome</keyword>
<reference evidence="6 7" key="1">
    <citation type="submission" date="2020-11" db="EMBL/GenBank/DDBJ databases">
        <title>Taxonomic evaluation of the Bacillus sporothermodurans group of bacteria based on whole genome sequences.</title>
        <authorList>
            <person name="Fiedler G."/>
            <person name="Herbstmann A.-D."/>
            <person name="Doll E."/>
            <person name="Wenning M."/>
            <person name="Brinks E."/>
            <person name="Kabisch J."/>
            <person name="Breitenwieser F."/>
            <person name="Lappann M."/>
            <person name="Boehnlein C."/>
            <person name="Franz C."/>
        </authorList>
    </citation>
    <scope>NUCLEOTIDE SEQUENCE [LARGE SCALE GENOMIC DNA]</scope>
    <source>
        <strain evidence="6 7">JCM 19841</strain>
    </source>
</reference>
<dbReference type="Pfam" id="PF19567">
    <property type="entry name" value="CpsB_CapC"/>
    <property type="match status" value="1"/>
</dbReference>
<evidence type="ECO:0000256" key="5">
    <source>
        <dbReference type="PIRNR" id="PIRNR016557"/>
    </source>
</evidence>
<dbReference type="EC" id="3.1.3.48" evidence="5"/>
<gene>
    <name evidence="6" type="ORF">I5776_12275</name>
</gene>
<dbReference type="Proteomes" id="UP000595691">
    <property type="component" value="Chromosome"/>
</dbReference>
<comment type="catalytic activity">
    <reaction evidence="4 5">
        <text>O-phospho-L-tyrosyl-[protein] + H2O = L-tyrosyl-[protein] + phosphate</text>
        <dbReference type="Rhea" id="RHEA:10684"/>
        <dbReference type="Rhea" id="RHEA-COMP:10136"/>
        <dbReference type="Rhea" id="RHEA-COMP:20101"/>
        <dbReference type="ChEBI" id="CHEBI:15377"/>
        <dbReference type="ChEBI" id="CHEBI:43474"/>
        <dbReference type="ChEBI" id="CHEBI:46858"/>
        <dbReference type="ChEBI" id="CHEBI:61978"/>
        <dbReference type="EC" id="3.1.3.48"/>
    </reaction>
</comment>
<dbReference type="PIRSF" id="PIRSF016557">
    <property type="entry name" value="Caps_synth_CpsB"/>
    <property type="match status" value="1"/>
</dbReference>
<dbReference type="InterPro" id="IPR016195">
    <property type="entry name" value="Pol/histidinol_Pase-like"/>
</dbReference>
<dbReference type="SUPFAM" id="SSF89550">
    <property type="entry name" value="PHP domain-like"/>
    <property type="match status" value="1"/>
</dbReference>
<keyword evidence="2 5" id="KW-0378">Hydrolase</keyword>
<sequence>MIVDIHSHLLAGMDDGARDQDEALLMAKQAVEMGITHVIATPHHRNGFYMNHPKEILSQTSKLNSLLSQQEIPLKVLPGMEFHLHGDISRDIEDIEQNILPLSESNKYILIELPYTYIPHFTESVFYKLQLMGYIPIIAHPERNEEFQRRPNRLFDLVNQGALGQVTAASVVGLFGKDSQKFSFKLLKHNLVHFIASDAHNTTSRSFELVSAYNYMEKYFSKEHRKYMTENSIHVVNGTEFNIITPVRFEKRKKLFF</sequence>
<dbReference type="InterPro" id="IPR016667">
    <property type="entry name" value="Caps_polysacc_synth_CpsB/CapC"/>
</dbReference>
<dbReference type="EMBL" id="CP065425">
    <property type="protein sequence ID" value="QQZ07866.1"/>
    <property type="molecule type" value="Genomic_DNA"/>
</dbReference>
<accession>A0ABX7DX19</accession>
<evidence type="ECO:0000313" key="6">
    <source>
        <dbReference type="EMBL" id="QQZ07866.1"/>
    </source>
</evidence>
<organism evidence="6 7">
    <name type="scientific">Heyndrickxia vini</name>
    <dbReference type="NCBI Taxonomy" id="1476025"/>
    <lineage>
        <taxon>Bacteria</taxon>
        <taxon>Bacillati</taxon>
        <taxon>Bacillota</taxon>
        <taxon>Bacilli</taxon>
        <taxon>Bacillales</taxon>
        <taxon>Bacillaceae</taxon>
        <taxon>Heyndrickxia</taxon>
    </lineage>
</organism>
<evidence type="ECO:0000256" key="3">
    <source>
        <dbReference type="ARBA" id="ARBA00022912"/>
    </source>
</evidence>
<name>A0ABX7DX19_9BACI</name>
<dbReference type="Gene3D" id="3.20.20.140">
    <property type="entry name" value="Metal-dependent hydrolases"/>
    <property type="match status" value="1"/>
</dbReference>
<proteinExistence type="inferred from homology"/>